<feature type="transmembrane region" description="Helical" evidence="1">
    <location>
        <begin position="80"/>
        <end position="104"/>
    </location>
</feature>
<evidence type="ECO:0000256" key="1">
    <source>
        <dbReference type="SAM" id="Phobius"/>
    </source>
</evidence>
<organism evidence="2 3">
    <name type="scientific">Lysobacter niastensis</name>
    <dbReference type="NCBI Taxonomy" id="380629"/>
    <lineage>
        <taxon>Bacteria</taxon>
        <taxon>Pseudomonadati</taxon>
        <taxon>Pseudomonadota</taxon>
        <taxon>Gammaproteobacteria</taxon>
        <taxon>Lysobacterales</taxon>
        <taxon>Lysobacteraceae</taxon>
        <taxon>Lysobacter</taxon>
    </lineage>
</organism>
<gene>
    <name evidence="2" type="ORF">J2X06_000012</name>
</gene>
<keyword evidence="1" id="KW-0472">Membrane</keyword>
<keyword evidence="1" id="KW-1133">Transmembrane helix</keyword>
<dbReference type="EMBL" id="JAVDVY010000001">
    <property type="protein sequence ID" value="MDR7132828.1"/>
    <property type="molecule type" value="Genomic_DNA"/>
</dbReference>
<feature type="transmembrane region" description="Helical" evidence="1">
    <location>
        <begin position="34"/>
        <end position="57"/>
    </location>
</feature>
<keyword evidence="1" id="KW-0812">Transmembrane</keyword>
<sequence length="114" mass="12003">MAFWILAAGFLLFLSLAIPALLVGEPLAKRRAMGMSFGLCFFLVNLGGTAFGLYVALQHGATAIGRRLSAAVVRFDDDPVVFLLVLFVALALPACMAAVGWQIFSGARRGSAGL</sequence>
<accession>A0ABU1W5J3</accession>
<keyword evidence="3" id="KW-1185">Reference proteome</keyword>
<name>A0ABU1W5J3_9GAMM</name>
<evidence type="ECO:0000313" key="3">
    <source>
        <dbReference type="Proteomes" id="UP001251524"/>
    </source>
</evidence>
<evidence type="ECO:0000313" key="2">
    <source>
        <dbReference type="EMBL" id="MDR7132828.1"/>
    </source>
</evidence>
<proteinExistence type="predicted"/>
<protein>
    <submittedName>
        <fullName evidence="2">Uncharacterized protein</fullName>
    </submittedName>
</protein>
<dbReference type="RefSeq" id="WP_310056649.1">
    <property type="nucleotide sequence ID" value="NZ_JAVDVY010000001.1"/>
</dbReference>
<reference evidence="2 3" key="1">
    <citation type="submission" date="2023-07" db="EMBL/GenBank/DDBJ databases">
        <title>Sorghum-associated microbial communities from plants grown in Nebraska, USA.</title>
        <authorList>
            <person name="Schachtman D."/>
        </authorList>
    </citation>
    <scope>NUCLEOTIDE SEQUENCE [LARGE SCALE GENOMIC DNA]</scope>
    <source>
        <strain evidence="2 3">BE198</strain>
    </source>
</reference>
<comment type="caution">
    <text evidence="2">The sequence shown here is derived from an EMBL/GenBank/DDBJ whole genome shotgun (WGS) entry which is preliminary data.</text>
</comment>
<dbReference type="Proteomes" id="UP001251524">
    <property type="component" value="Unassembled WGS sequence"/>
</dbReference>